<protein>
    <submittedName>
        <fullName evidence="1">Uncharacterized protein</fullName>
    </submittedName>
</protein>
<dbReference type="RefSeq" id="WP_007500027.1">
    <property type="nucleotide sequence ID" value="NZ_AGBF01000114.1"/>
</dbReference>
<sequence>MQVCSGAVILPALWSSRRSGSGPGLSMPAFGVLVPGAARVARQPVRVRVRAAAPTSAAYRAFRLDGSGPP</sequence>
<keyword evidence="2" id="KW-1185">Reference proteome</keyword>
<dbReference type="EMBL" id="AGBF01000114">
    <property type="protein sequence ID" value="EGX56961.1"/>
    <property type="molecule type" value="Genomic_DNA"/>
</dbReference>
<comment type="caution">
    <text evidence="1">The sequence shown here is derived from an EMBL/GenBank/DDBJ whole genome shotgun (WGS) entry which is preliminary data.</text>
</comment>
<evidence type="ECO:0000313" key="2">
    <source>
        <dbReference type="Proteomes" id="UP000004217"/>
    </source>
</evidence>
<proteinExistence type="predicted"/>
<dbReference type="Proteomes" id="UP000004217">
    <property type="component" value="Unassembled WGS sequence"/>
</dbReference>
<dbReference type="AlphaFoldDB" id="G2GHR7"/>
<dbReference type="PATRIC" id="fig|700597.3.peg.4963"/>
<evidence type="ECO:0000313" key="1">
    <source>
        <dbReference type="EMBL" id="EGX56961.1"/>
    </source>
</evidence>
<organism evidence="1 2">
    <name type="scientific">Streptomyces zinciresistens K42</name>
    <dbReference type="NCBI Taxonomy" id="700597"/>
    <lineage>
        <taxon>Bacteria</taxon>
        <taxon>Bacillati</taxon>
        <taxon>Actinomycetota</taxon>
        <taxon>Actinomycetes</taxon>
        <taxon>Kitasatosporales</taxon>
        <taxon>Streptomycetaceae</taxon>
        <taxon>Streptomyces</taxon>
    </lineage>
</organism>
<gene>
    <name evidence="1" type="ORF">SZN_25280</name>
</gene>
<reference evidence="1 2" key="1">
    <citation type="submission" date="2011-08" db="EMBL/GenBank/DDBJ databases">
        <authorList>
            <person name="Lin Y."/>
            <person name="Hao X."/>
            <person name="Johnstone L."/>
            <person name="Miller S.J."/>
            <person name="Wei G."/>
            <person name="Rensing C."/>
        </authorList>
    </citation>
    <scope>NUCLEOTIDE SEQUENCE [LARGE SCALE GENOMIC DNA]</scope>
    <source>
        <strain evidence="1 2">K42</strain>
    </source>
</reference>
<name>G2GHR7_9ACTN</name>
<accession>G2GHR7</accession>